<evidence type="ECO:0000313" key="3">
    <source>
        <dbReference type="Proteomes" id="UP001391051"/>
    </source>
</evidence>
<accession>A0ABR1Q0V9</accession>
<evidence type="ECO:0000313" key="2">
    <source>
        <dbReference type="EMBL" id="KAK7943637.1"/>
    </source>
</evidence>
<proteinExistence type="predicted"/>
<dbReference type="EMBL" id="JAQQWE010000008">
    <property type="protein sequence ID" value="KAK7943637.1"/>
    <property type="molecule type" value="Genomic_DNA"/>
</dbReference>
<feature type="region of interest" description="Disordered" evidence="1">
    <location>
        <begin position="1"/>
        <end position="67"/>
    </location>
</feature>
<evidence type="ECO:0000256" key="1">
    <source>
        <dbReference type="SAM" id="MobiDB-lite"/>
    </source>
</evidence>
<feature type="compositionally biased region" description="Low complexity" evidence="1">
    <location>
        <begin position="57"/>
        <end position="67"/>
    </location>
</feature>
<organism evidence="2 3">
    <name type="scientific">Apiospora aurea</name>
    <dbReference type="NCBI Taxonomy" id="335848"/>
    <lineage>
        <taxon>Eukaryota</taxon>
        <taxon>Fungi</taxon>
        <taxon>Dikarya</taxon>
        <taxon>Ascomycota</taxon>
        <taxon>Pezizomycotina</taxon>
        <taxon>Sordariomycetes</taxon>
        <taxon>Xylariomycetidae</taxon>
        <taxon>Amphisphaeriales</taxon>
        <taxon>Apiosporaceae</taxon>
        <taxon>Apiospora</taxon>
    </lineage>
</organism>
<reference evidence="2 3" key="1">
    <citation type="submission" date="2023-01" db="EMBL/GenBank/DDBJ databases">
        <title>Analysis of 21 Apiospora genomes using comparative genomics revels a genus with tremendous synthesis potential of carbohydrate active enzymes and secondary metabolites.</title>
        <authorList>
            <person name="Sorensen T."/>
        </authorList>
    </citation>
    <scope>NUCLEOTIDE SEQUENCE [LARGE SCALE GENOMIC DNA]</scope>
    <source>
        <strain evidence="2 3">CBS 24483</strain>
    </source>
</reference>
<keyword evidence="3" id="KW-1185">Reference proteome</keyword>
<comment type="caution">
    <text evidence="2">The sequence shown here is derived from an EMBL/GenBank/DDBJ whole genome shotgun (WGS) entry which is preliminary data.</text>
</comment>
<dbReference type="GeneID" id="92082034"/>
<name>A0ABR1Q0V9_9PEZI</name>
<protein>
    <submittedName>
        <fullName evidence="2">Uncharacterized protein</fullName>
    </submittedName>
</protein>
<gene>
    <name evidence="2" type="ORF">PG986_012750</name>
</gene>
<dbReference type="Proteomes" id="UP001391051">
    <property type="component" value="Unassembled WGS sequence"/>
</dbReference>
<sequence>MLPVYQRRTQTTTMRPLPTDDGGRLSGETYVNCPNDDGYGDSPGPRERLLHRTGGKTSATTSSAASP</sequence>
<dbReference type="RefSeq" id="XP_066695668.1">
    <property type="nucleotide sequence ID" value="XM_066848972.1"/>
</dbReference>